<dbReference type="eggNOG" id="ENOG502SDFM">
    <property type="taxonomic scope" value="Eukaryota"/>
</dbReference>
<dbReference type="STRING" id="1182541.W9YDY0"/>
<dbReference type="AlphaFoldDB" id="W9YDY0"/>
<dbReference type="GO" id="GO:0006506">
    <property type="term" value="P:GPI anchor biosynthetic process"/>
    <property type="evidence" value="ECO:0007669"/>
    <property type="project" value="UniProtKB-UniPathway"/>
</dbReference>
<dbReference type="PANTHER" id="PTHR15231:SF1">
    <property type="entry name" value="PHOSPHATIDYLINOSITOL N-ACETYLGLUCOSAMINYLTRANSFERASE SUBUNIT H"/>
    <property type="match status" value="1"/>
</dbReference>
<organism evidence="5 6">
    <name type="scientific">Capronia coronata CBS 617.96</name>
    <dbReference type="NCBI Taxonomy" id="1182541"/>
    <lineage>
        <taxon>Eukaryota</taxon>
        <taxon>Fungi</taxon>
        <taxon>Dikarya</taxon>
        <taxon>Ascomycota</taxon>
        <taxon>Pezizomycotina</taxon>
        <taxon>Eurotiomycetes</taxon>
        <taxon>Chaetothyriomycetidae</taxon>
        <taxon>Chaetothyriales</taxon>
        <taxon>Herpotrichiellaceae</taxon>
        <taxon>Capronia</taxon>
    </lineage>
</organism>
<dbReference type="EMBL" id="AMWN01000004">
    <property type="protein sequence ID" value="EXJ87845.1"/>
    <property type="molecule type" value="Genomic_DNA"/>
</dbReference>
<protein>
    <recommendedName>
        <fullName evidence="4">Phosphatidylinositol N-acetylglucosaminyltransferase subunit H conserved domain-containing protein</fullName>
    </recommendedName>
</protein>
<dbReference type="RefSeq" id="XP_007723851.1">
    <property type="nucleotide sequence ID" value="XM_007725661.1"/>
</dbReference>
<dbReference type="HOGENOM" id="CLU_054079_0_0_1"/>
<dbReference type="OrthoDB" id="6256716at2759"/>
<evidence type="ECO:0000313" key="5">
    <source>
        <dbReference type="EMBL" id="EXJ87845.1"/>
    </source>
</evidence>
<dbReference type="GO" id="GO:0000506">
    <property type="term" value="C:glycosylphosphatidylinositol-N-acetylglucosaminyltransferase (GPI-GnT) complex"/>
    <property type="evidence" value="ECO:0007669"/>
    <property type="project" value="InterPro"/>
</dbReference>
<dbReference type="UniPathway" id="UPA00196"/>
<dbReference type="GeneID" id="19159650"/>
<feature type="domain" description="Phosphatidylinositol N-acetylglucosaminyltransferase subunit H conserved" evidence="4">
    <location>
        <begin position="186"/>
        <end position="251"/>
    </location>
</feature>
<evidence type="ECO:0000256" key="1">
    <source>
        <dbReference type="ARBA" id="ARBA00004687"/>
    </source>
</evidence>
<accession>W9YDY0</accession>
<comment type="caution">
    <text evidence="5">The sequence shown here is derived from an EMBL/GenBank/DDBJ whole genome shotgun (WGS) entry which is preliminary data.</text>
</comment>
<evidence type="ECO:0000256" key="3">
    <source>
        <dbReference type="SAM" id="MobiDB-lite"/>
    </source>
</evidence>
<dbReference type="InterPro" id="IPR044215">
    <property type="entry name" value="PIG-H"/>
</dbReference>
<dbReference type="Proteomes" id="UP000019484">
    <property type="component" value="Unassembled WGS sequence"/>
</dbReference>
<reference evidence="5 6" key="1">
    <citation type="submission" date="2013-03" db="EMBL/GenBank/DDBJ databases">
        <title>The Genome Sequence of Capronia coronata CBS 617.96.</title>
        <authorList>
            <consortium name="The Broad Institute Genomics Platform"/>
            <person name="Cuomo C."/>
            <person name="de Hoog S."/>
            <person name="Gorbushina A."/>
            <person name="Walker B."/>
            <person name="Young S.K."/>
            <person name="Zeng Q."/>
            <person name="Gargeya S."/>
            <person name="Fitzgerald M."/>
            <person name="Haas B."/>
            <person name="Abouelleil A."/>
            <person name="Allen A.W."/>
            <person name="Alvarado L."/>
            <person name="Arachchi H.M."/>
            <person name="Berlin A.M."/>
            <person name="Chapman S.B."/>
            <person name="Gainer-Dewar J."/>
            <person name="Goldberg J."/>
            <person name="Griggs A."/>
            <person name="Gujja S."/>
            <person name="Hansen M."/>
            <person name="Howarth C."/>
            <person name="Imamovic A."/>
            <person name="Ireland A."/>
            <person name="Larimer J."/>
            <person name="McCowan C."/>
            <person name="Murphy C."/>
            <person name="Pearson M."/>
            <person name="Poon T.W."/>
            <person name="Priest M."/>
            <person name="Roberts A."/>
            <person name="Saif S."/>
            <person name="Shea T."/>
            <person name="Sisk P."/>
            <person name="Sykes S."/>
            <person name="Wortman J."/>
            <person name="Nusbaum C."/>
            <person name="Birren B."/>
        </authorList>
    </citation>
    <scope>NUCLEOTIDE SEQUENCE [LARGE SCALE GENOMIC DNA]</scope>
    <source>
        <strain evidence="5 6">CBS 617.96</strain>
    </source>
</reference>
<comment type="similarity">
    <text evidence="2">Belongs to the PIGH family.</text>
</comment>
<evidence type="ECO:0000313" key="6">
    <source>
        <dbReference type="Proteomes" id="UP000019484"/>
    </source>
</evidence>
<feature type="compositionally biased region" description="Polar residues" evidence="3">
    <location>
        <begin position="31"/>
        <end position="44"/>
    </location>
</feature>
<gene>
    <name evidence="5" type="ORF">A1O1_04772</name>
</gene>
<dbReference type="InterPro" id="IPR019328">
    <property type="entry name" value="PIGH-H_dom"/>
</dbReference>
<sequence length="297" mass="33858">MFTRTTQYLEVYLPSPTTVSFTVTTRRPRHQISTSTSTGPAAKTSKSVRLKLKLKQSLQFVGRNILTLTVLRHTIRILLVSYAILLNVAKAQQRYHHYDLHHHQQQQQQYGRGYYYYYHNHQGQEQSIVGRTSSAALEKYADVALQLSFGGGLVRTLAEGLEWWILGPLSLVVVYLCLRRDYGEESLLVLQGLGIQTSTSSRYFFLGATTTFIPTTQIQDIVIHEAFKGLEVRFYLAVIVEGATQVVVVFPPSDSKLQDGSLTEIEFGFYMQTLLPRRDILEEVWRGARKCLYSGIR</sequence>
<keyword evidence="6" id="KW-1185">Reference proteome</keyword>
<evidence type="ECO:0000259" key="4">
    <source>
        <dbReference type="Pfam" id="PF10181"/>
    </source>
</evidence>
<comment type="pathway">
    <text evidence="1">Glycolipid biosynthesis; glycosylphosphatidylinositol-anchor biosynthesis.</text>
</comment>
<name>W9YDY0_9EURO</name>
<evidence type="ECO:0000256" key="2">
    <source>
        <dbReference type="ARBA" id="ARBA00009610"/>
    </source>
</evidence>
<dbReference type="Pfam" id="PF10181">
    <property type="entry name" value="PIG-H"/>
    <property type="match status" value="1"/>
</dbReference>
<feature type="region of interest" description="Disordered" evidence="3">
    <location>
        <begin position="24"/>
        <end position="44"/>
    </location>
</feature>
<proteinExistence type="inferred from homology"/>
<dbReference type="PANTHER" id="PTHR15231">
    <property type="entry name" value="PHOSPHATIDYLINOSITOL N-ACETYLGLUCOSAMINYLTRANSFERASE SUBUNIT H"/>
    <property type="match status" value="1"/>
</dbReference>